<evidence type="ECO:0000313" key="3">
    <source>
        <dbReference type="Proteomes" id="UP000199031"/>
    </source>
</evidence>
<proteinExistence type="predicted"/>
<organism evidence="2 3">
    <name type="scientific">Parafilimonas terrae</name>
    <dbReference type="NCBI Taxonomy" id="1465490"/>
    <lineage>
        <taxon>Bacteria</taxon>
        <taxon>Pseudomonadati</taxon>
        <taxon>Bacteroidota</taxon>
        <taxon>Chitinophagia</taxon>
        <taxon>Chitinophagales</taxon>
        <taxon>Chitinophagaceae</taxon>
        <taxon>Parafilimonas</taxon>
    </lineage>
</organism>
<evidence type="ECO:0000256" key="1">
    <source>
        <dbReference type="SAM" id="Phobius"/>
    </source>
</evidence>
<name>A0A1I5TTC9_9BACT</name>
<dbReference type="EMBL" id="FOXQ01000002">
    <property type="protein sequence ID" value="SFP85857.1"/>
    <property type="molecule type" value="Genomic_DNA"/>
</dbReference>
<feature type="transmembrane region" description="Helical" evidence="1">
    <location>
        <begin position="6"/>
        <end position="22"/>
    </location>
</feature>
<dbReference type="Proteomes" id="UP000199031">
    <property type="component" value="Unassembled WGS sequence"/>
</dbReference>
<gene>
    <name evidence="2" type="ORF">SAMN05444277_102275</name>
</gene>
<dbReference type="AlphaFoldDB" id="A0A1I5TTC9"/>
<keyword evidence="1" id="KW-0812">Transmembrane</keyword>
<dbReference type="RefSeq" id="WP_177191828.1">
    <property type="nucleotide sequence ID" value="NZ_FOXQ01000002.1"/>
</dbReference>
<sequence length="56" mass="6222">MNKKIIAGAVIALAAGIATYIYRRNKNKINEYAADAYDEIGDTMHVTEDRLETAFS</sequence>
<accession>A0A1I5TTC9</accession>
<keyword evidence="1" id="KW-1133">Transmembrane helix</keyword>
<dbReference type="STRING" id="1465490.SAMN05444277_102275"/>
<keyword evidence="3" id="KW-1185">Reference proteome</keyword>
<protein>
    <submittedName>
        <fullName evidence="2">Uncharacterized protein</fullName>
    </submittedName>
</protein>
<reference evidence="2 3" key="1">
    <citation type="submission" date="2016-10" db="EMBL/GenBank/DDBJ databases">
        <authorList>
            <person name="de Groot N.N."/>
        </authorList>
    </citation>
    <scope>NUCLEOTIDE SEQUENCE [LARGE SCALE GENOMIC DNA]</scope>
    <source>
        <strain evidence="2 3">DSM 28286</strain>
    </source>
</reference>
<keyword evidence="1" id="KW-0472">Membrane</keyword>
<evidence type="ECO:0000313" key="2">
    <source>
        <dbReference type="EMBL" id="SFP85857.1"/>
    </source>
</evidence>